<dbReference type="Gene3D" id="2.30.42.10">
    <property type="match status" value="1"/>
</dbReference>
<dbReference type="GO" id="GO:0046872">
    <property type="term" value="F:metal ion binding"/>
    <property type="evidence" value="ECO:0007669"/>
    <property type="project" value="UniProtKB-KW"/>
</dbReference>
<comment type="subcellular location">
    <subcellularLocation>
        <location evidence="2">Membrane</location>
        <topology evidence="2">Multi-pass membrane protein</topology>
    </subcellularLocation>
</comment>
<dbReference type="PANTHER" id="PTHR42837">
    <property type="entry name" value="REGULATOR OF SIGMA-E PROTEASE RSEP"/>
    <property type="match status" value="1"/>
</dbReference>
<keyword evidence="7 11" id="KW-0862">Zinc</keyword>
<evidence type="ECO:0000256" key="8">
    <source>
        <dbReference type="ARBA" id="ARBA00022989"/>
    </source>
</evidence>
<evidence type="ECO:0000256" key="6">
    <source>
        <dbReference type="ARBA" id="ARBA00022801"/>
    </source>
</evidence>
<keyword evidence="5 11" id="KW-0812">Transmembrane</keyword>
<dbReference type="AlphaFoldDB" id="H0UK75"/>
<dbReference type="InterPro" id="IPR008915">
    <property type="entry name" value="Peptidase_M50"/>
</dbReference>
<keyword evidence="9 11" id="KW-0482">Metalloprotease</keyword>
<evidence type="ECO:0000256" key="4">
    <source>
        <dbReference type="ARBA" id="ARBA00022670"/>
    </source>
</evidence>
<evidence type="ECO:0000256" key="2">
    <source>
        <dbReference type="ARBA" id="ARBA00004141"/>
    </source>
</evidence>
<dbReference type="InterPro" id="IPR036034">
    <property type="entry name" value="PDZ_sf"/>
</dbReference>
<comment type="cofactor">
    <cofactor evidence="1 11">
        <name>Zn(2+)</name>
        <dbReference type="ChEBI" id="CHEBI:29105"/>
    </cofactor>
</comment>
<dbReference type="InterPro" id="IPR004387">
    <property type="entry name" value="Pept_M50_Zn"/>
</dbReference>
<protein>
    <recommendedName>
        <fullName evidence="11">Zinc metalloprotease</fullName>
        <ecNumber evidence="11">3.4.24.-</ecNumber>
    </recommendedName>
</protein>
<dbReference type="STRING" id="885272.JonanDRAFT_0698"/>
<dbReference type="GO" id="GO:0006508">
    <property type="term" value="P:proteolysis"/>
    <property type="evidence" value="ECO:0007669"/>
    <property type="project" value="UniProtKB-KW"/>
</dbReference>
<evidence type="ECO:0000256" key="1">
    <source>
        <dbReference type="ARBA" id="ARBA00001947"/>
    </source>
</evidence>
<dbReference type="SMART" id="SM00228">
    <property type="entry name" value="PDZ"/>
    <property type="match status" value="1"/>
</dbReference>
<feature type="transmembrane region" description="Helical" evidence="11">
    <location>
        <begin position="92"/>
        <end position="116"/>
    </location>
</feature>
<accession>H0UK75</accession>
<keyword evidence="14" id="KW-1185">Reference proteome</keyword>
<keyword evidence="11" id="KW-0479">Metal-binding</keyword>
<sequence>MTVFWFLVVLFVCVVLHELGHYGAARAVGIKVHEFAFGMGPVVCQRQRWHAVWSWRLLPLGGFVRMAGMGDEEDEDVPQTARFDGKKPYQKLFVVLAGPAANLLLAAVVAASVMYFGGVYDLSRSAVGAVMPGYPAEKAGLLPGDEVLSVNGQNTTDWESLVSAIRREGSSRPITFAVRRNGGTFNVRMTAQAAKNPSDPPLVGIQPAKRRPGIGESFVDGFAFTFRLSFLMIKELGGMIAHPSTAQVAGPVGIAVMAGDAARSGALALLSFLAVISLNLGIVNLLPFPALDGGRAFFAVIEMIQGRPVSEQIERRVHFAGFVVLMIFILAVTWHDVVGLISGAKR</sequence>
<keyword evidence="4 13" id="KW-0645">Protease</keyword>
<dbReference type="CDD" id="cd23081">
    <property type="entry name" value="cpPDZ_EcRseP-like"/>
    <property type="match status" value="1"/>
</dbReference>
<dbReference type="Pfam" id="PF17820">
    <property type="entry name" value="PDZ_6"/>
    <property type="match status" value="1"/>
</dbReference>
<dbReference type="InterPro" id="IPR041489">
    <property type="entry name" value="PDZ_6"/>
</dbReference>
<evidence type="ECO:0000256" key="7">
    <source>
        <dbReference type="ARBA" id="ARBA00022833"/>
    </source>
</evidence>
<evidence type="ECO:0000259" key="12">
    <source>
        <dbReference type="PROSITE" id="PS50106"/>
    </source>
</evidence>
<evidence type="ECO:0000256" key="11">
    <source>
        <dbReference type="RuleBase" id="RU362031"/>
    </source>
</evidence>
<organism evidence="13 14">
    <name type="scientific">Jonquetella anthropi DSM 22815</name>
    <dbReference type="NCBI Taxonomy" id="885272"/>
    <lineage>
        <taxon>Bacteria</taxon>
        <taxon>Thermotogati</taxon>
        <taxon>Synergistota</taxon>
        <taxon>Synergistia</taxon>
        <taxon>Synergistales</taxon>
        <taxon>Dethiosulfovibrionaceae</taxon>
        <taxon>Jonquetella</taxon>
    </lineage>
</organism>
<dbReference type="EMBL" id="CM001376">
    <property type="protein sequence ID" value="EHM13084.1"/>
    <property type="molecule type" value="Genomic_DNA"/>
</dbReference>
<dbReference type="PANTHER" id="PTHR42837:SF2">
    <property type="entry name" value="MEMBRANE METALLOPROTEASE ARASP2, CHLOROPLASTIC-RELATED"/>
    <property type="match status" value="1"/>
</dbReference>
<dbReference type="GO" id="GO:0004222">
    <property type="term" value="F:metalloendopeptidase activity"/>
    <property type="evidence" value="ECO:0007669"/>
    <property type="project" value="InterPro"/>
</dbReference>
<dbReference type="CDD" id="cd06163">
    <property type="entry name" value="S2P-M50_PDZ_RseP-like"/>
    <property type="match status" value="1"/>
</dbReference>
<evidence type="ECO:0000313" key="14">
    <source>
        <dbReference type="Proteomes" id="UP000003806"/>
    </source>
</evidence>
<name>H0UK75_9BACT</name>
<feature type="transmembrane region" description="Helical" evidence="11">
    <location>
        <begin position="319"/>
        <end position="341"/>
    </location>
</feature>
<dbReference type="HOGENOM" id="CLU_025778_1_3_0"/>
<keyword evidence="8 11" id="KW-1133">Transmembrane helix</keyword>
<reference evidence="13 14" key="1">
    <citation type="submission" date="2011-11" db="EMBL/GenBank/DDBJ databases">
        <title>The Noncontiguous Finished genome of Jonquetella anthropi DSM 22815.</title>
        <authorList>
            <consortium name="US DOE Joint Genome Institute (JGI-PGF)"/>
            <person name="Lucas S."/>
            <person name="Copeland A."/>
            <person name="Lapidus A."/>
            <person name="Glavina del Rio T."/>
            <person name="Dalin E."/>
            <person name="Tice H."/>
            <person name="Bruce D."/>
            <person name="Goodwin L."/>
            <person name="Pitluck S."/>
            <person name="Peters L."/>
            <person name="Mikhailova N."/>
            <person name="Held B."/>
            <person name="Kyrpides N."/>
            <person name="Mavromatis K."/>
            <person name="Ivanova N."/>
            <person name="Markowitz V."/>
            <person name="Cheng J.-F."/>
            <person name="Hugenholtz P."/>
            <person name="Woyke T."/>
            <person name="Wu D."/>
            <person name="Gronow S."/>
            <person name="Wellnitz S."/>
            <person name="Brambilla E."/>
            <person name="Klenk H.-P."/>
            <person name="Eisen J.A."/>
        </authorList>
    </citation>
    <scope>NUCLEOTIDE SEQUENCE [LARGE SCALE GENOMIC DNA]</scope>
    <source>
        <strain evidence="13 14">DSM 22815</strain>
    </source>
</reference>
<dbReference type="Pfam" id="PF02163">
    <property type="entry name" value="Peptidase_M50"/>
    <property type="match status" value="1"/>
</dbReference>
<dbReference type="EC" id="3.4.24.-" evidence="11"/>
<gene>
    <name evidence="13" type="ORF">JonanDRAFT_0698</name>
</gene>
<comment type="similarity">
    <text evidence="3 11">Belongs to the peptidase M50B family.</text>
</comment>
<keyword evidence="10 11" id="KW-0472">Membrane</keyword>
<feature type="transmembrane region" description="Helical" evidence="11">
    <location>
        <begin position="267"/>
        <end position="288"/>
    </location>
</feature>
<dbReference type="Proteomes" id="UP000003806">
    <property type="component" value="Chromosome"/>
</dbReference>
<dbReference type="SUPFAM" id="SSF50156">
    <property type="entry name" value="PDZ domain-like"/>
    <property type="match status" value="1"/>
</dbReference>
<dbReference type="InterPro" id="IPR001478">
    <property type="entry name" value="PDZ"/>
</dbReference>
<dbReference type="NCBIfam" id="TIGR00054">
    <property type="entry name" value="RIP metalloprotease RseP"/>
    <property type="match status" value="1"/>
</dbReference>
<keyword evidence="6 11" id="KW-0378">Hydrolase</keyword>
<dbReference type="eggNOG" id="COG0750">
    <property type="taxonomic scope" value="Bacteria"/>
</dbReference>
<dbReference type="GO" id="GO:0016020">
    <property type="term" value="C:membrane"/>
    <property type="evidence" value="ECO:0007669"/>
    <property type="project" value="UniProtKB-SubCell"/>
</dbReference>
<proteinExistence type="inferred from homology"/>
<evidence type="ECO:0000256" key="9">
    <source>
        <dbReference type="ARBA" id="ARBA00023049"/>
    </source>
</evidence>
<feature type="domain" description="PDZ" evidence="12">
    <location>
        <begin position="127"/>
        <end position="180"/>
    </location>
</feature>
<evidence type="ECO:0000313" key="13">
    <source>
        <dbReference type="EMBL" id="EHM13084.1"/>
    </source>
</evidence>
<evidence type="ECO:0000256" key="5">
    <source>
        <dbReference type="ARBA" id="ARBA00022692"/>
    </source>
</evidence>
<dbReference type="PROSITE" id="PS50106">
    <property type="entry name" value="PDZ"/>
    <property type="match status" value="1"/>
</dbReference>
<evidence type="ECO:0000256" key="3">
    <source>
        <dbReference type="ARBA" id="ARBA00007931"/>
    </source>
</evidence>
<evidence type="ECO:0000256" key="10">
    <source>
        <dbReference type="ARBA" id="ARBA00023136"/>
    </source>
</evidence>